<proteinExistence type="predicted"/>
<keyword evidence="2 7" id="KW-0812">Transmembrane</keyword>
<gene>
    <name evidence="9" type="ORF">PINE0816_LOCUS18252</name>
</gene>
<evidence type="ECO:0000256" key="4">
    <source>
        <dbReference type="ARBA" id="ARBA00022989"/>
    </source>
</evidence>
<evidence type="ECO:0000256" key="1">
    <source>
        <dbReference type="ARBA" id="ARBA00004167"/>
    </source>
</evidence>
<dbReference type="PANTHER" id="PTHR13605">
    <property type="entry name" value="ER MEMBRANE PROTEIN COMPLEX SUBUNIT 7"/>
    <property type="match status" value="1"/>
</dbReference>
<evidence type="ECO:0000256" key="5">
    <source>
        <dbReference type="ARBA" id="ARBA00023136"/>
    </source>
</evidence>
<feature type="transmembrane region" description="Helical" evidence="7">
    <location>
        <begin position="98"/>
        <end position="117"/>
    </location>
</feature>
<keyword evidence="4 7" id="KW-1133">Transmembrane helix</keyword>
<evidence type="ECO:0000259" key="8">
    <source>
        <dbReference type="Pfam" id="PF09430"/>
    </source>
</evidence>
<dbReference type="PANTHER" id="PTHR13605:SF4">
    <property type="entry name" value="ER MEMBRANE PROTEIN COMPLEX SUBUNIT 7"/>
    <property type="match status" value="1"/>
</dbReference>
<organism evidence="9">
    <name type="scientific">Proboscia inermis</name>
    <dbReference type="NCBI Taxonomy" id="420281"/>
    <lineage>
        <taxon>Eukaryota</taxon>
        <taxon>Sar</taxon>
        <taxon>Stramenopiles</taxon>
        <taxon>Ochrophyta</taxon>
        <taxon>Bacillariophyta</taxon>
        <taxon>Coscinodiscophyceae</taxon>
        <taxon>Rhizosoleniophycidae</taxon>
        <taxon>Rhizosoleniales</taxon>
        <taxon>Rhizosoleniaceae</taxon>
        <taxon>Proboscia</taxon>
    </lineage>
</organism>
<dbReference type="InterPro" id="IPR039163">
    <property type="entry name" value="EMC7"/>
</dbReference>
<keyword evidence="3" id="KW-0732">Signal</keyword>
<protein>
    <recommendedName>
        <fullName evidence="8">ER membrane protein complex subunit 7 beta-sandwich domain-containing protein</fullName>
    </recommendedName>
</protein>
<sequence length="177" mass="20235">MLNDGEYSTYTQRDGAFVLYNVLPGVHLLDVQSHTHLFSQVKIQLLEATETDDEMGLKCIEYAYPGASKQAIPHPLILTAHAQYQYFEPRQGFSIGTIFKNPMLIMMLFSVGLMFFMPKMMENLDDEQKEQMQKQMELQSDPTKMLSSLWGDMTNDPEAEAKKSIKGGSKARRSKRE</sequence>
<evidence type="ECO:0000313" key="9">
    <source>
        <dbReference type="EMBL" id="CAD8422096.1"/>
    </source>
</evidence>
<feature type="domain" description="ER membrane protein complex subunit 7 beta-sandwich" evidence="8">
    <location>
        <begin position="2"/>
        <end position="106"/>
    </location>
</feature>
<feature type="region of interest" description="Disordered" evidence="6">
    <location>
        <begin position="146"/>
        <end position="177"/>
    </location>
</feature>
<reference evidence="9" key="1">
    <citation type="submission" date="2021-01" db="EMBL/GenBank/DDBJ databases">
        <authorList>
            <person name="Corre E."/>
            <person name="Pelletier E."/>
            <person name="Niang G."/>
            <person name="Scheremetjew M."/>
            <person name="Finn R."/>
            <person name="Kale V."/>
            <person name="Holt S."/>
            <person name="Cochrane G."/>
            <person name="Meng A."/>
            <person name="Brown T."/>
            <person name="Cohen L."/>
        </authorList>
    </citation>
    <scope>NUCLEOTIDE SEQUENCE</scope>
    <source>
        <strain evidence="9">CCAP1064/1</strain>
    </source>
</reference>
<comment type="subcellular location">
    <subcellularLocation>
        <location evidence="1">Membrane</location>
        <topology evidence="1">Single-pass membrane protein</topology>
    </subcellularLocation>
</comment>
<evidence type="ECO:0000256" key="6">
    <source>
        <dbReference type="SAM" id="MobiDB-lite"/>
    </source>
</evidence>
<evidence type="ECO:0000256" key="2">
    <source>
        <dbReference type="ARBA" id="ARBA00022692"/>
    </source>
</evidence>
<evidence type="ECO:0000256" key="3">
    <source>
        <dbReference type="ARBA" id="ARBA00022729"/>
    </source>
</evidence>
<keyword evidence="5 7" id="KW-0472">Membrane</keyword>
<dbReference type="Pfam" id="PF09430">
    <property type="entry name" value="EMC7_beta-sandw"/>
    <property type="match status" value="1"/>
</dbReference>
<evidence type="ECO:0000256" key="7">
    <source>
        <dbReference type="SAM" id="Phobius"/>
    </source>
</evidence>
<dbReference type="EMBL" id="HBEL01039302">
    <property type="protein sequence ID" value="CAD8422096.1"/>
    <property type="molecule type" value="Transcribed_RNA"/>
</dbReference>
<accession>A0A7S0CGJ2</accession>
<dbReference type="AlphaFoldDB" id="A0A7S0CGJ2"/>
<dbReference type="GO" id="GO:0072546">
    <property type="term" value="C:EMC complex"/>
    <property type="evidence" value="ECO:0007669"/>
    <property type="project" value="TreeGrafter"/>
</dbReference>
<dbReference type="InterPro" id="IPR019008">
    <property type="entry name" value="Beta_sandwich_EMC7"/>
</dbReference>
<name>A0A7S0CGJ2_9STRA</name>